<evidence type="ECO:0000256" key="6">
    <source>
        <dbReference type="SAM" id="Phobius"/>
    </source>
</evidence>
<keyword evidence="2 6" id="KW-0812">Transmembrane</keyword>
<comment type="caution">
    <text evidence="8">The sequence shown here is derived from an EMBL/GenBank/DDBJ whole genome shotgun (WGS) entry which is preliminary data.</text>
</comment>
<evidence type="ECO:0000313" key="9">
    <source>
        <dbReference type="Proteomes" id="UP001501822"/>
    </source>
</evidence>
<keyword evidence="3 6" id="KW-1133">Transmembrane helix</keyword>
<comment type="subcellular location">
    <subcellularLocation>
        <location evidence="1">Membrane</location>
        <topology evidence="1">Multi-pass membrane protein</topology>
    </subcellularLocation>
</comment>
<dbReference type="Proteomes" id="UP001501822">
    <property type="component" value="Unassembled WGS sequence"/>
</dbReference>
<evidence type="ECO:0000256" key="4">
    <source>
        <dbReference type="ARBA" id="ARBA00023136"/>
    </source>
</evidence>
<evidence type="ECO:0000256" key="1">
    <source>
        <dbReference type="ARBA" id="ARBA00004141"/>
    </source>
</evidence>
<dbReference type="InterPro" id="IPR049453">
    <property type="entry name" value="Memb_transporter_dom"/>
</dbReference>
<feature type="transmembrane region" description="Helical" evidence="6">
    <location>
        <begin position="345"/>
        <end position="365"/>
    </location>
</feature>
<dbReference type="EMBL" id="BAAABM010000029">
    <property type="protein sequence ID" value="GAA0344134.1"/>
    <property type="molecule type" value="Genomic_DNA"/>
</dbReference>
<feature type="transmembrane region" description="Helical" evidence="6">
    <location>
        <begin position="315"/>
        <end position="333"/>
    </location>
</feature>
<evidence type="ECO:0000256" key="3">
    <source>
        <dbReference type="ARBA" id="ARBA00022989"/>
    </source>
</evidence>
<feature type="region of interest" description="Disordered" evidence="5">
    <location>
        <begin position="490"/>
        <end position="509"/>
    </location>
</feature>
<sequence length="555" mass="57940">MSDRPIWLSMPRIPYASRTFRWCRSTVRRLDPDLTALRATTVTMAATLAAYGSALLLEHARHLHTDLLIQAVALTLAFSRTGPGTGPAGRILPLAVLPPVAVAAAETARLMSAHPAAGDAVFTVLLGATIAVRRFGPRATGAGTLAVLPLIAVLVAQVPGVPPPGHAQDVWAALVALIAASWGLAARWAAERTGFTRPAAPAYAPPARAGGGRRPSASTRMSLQMTGAVGAAFAAGHLAFPGHWAWVVLTAFVVCSGARGRADVLHKGVLRTIGAAAGTAAATVTAGAFGAHDPRGVVVIFTVLTAATWLRHFGYAYWAGGVTAVLALLYGYFGQSAPDLLGTRLEAIAVGAVLGVAASWLILPIRSADVLRRRAADALAVLQDVLAAARRDPDRLAGHQVRFDGAVRRLEQIAGPLRAHRGLRRAVGRPHRAHPADAIDTLRRCAGPVHAIARRAAEHHDVLAAPGIPRLHAAVTADLVRARRAVGGRTVPGRHPAALEEPAPMTPGSPADRVRAALIELDTALRALQRIFAVARGGPGPVTRHAATKRTRVRA</sequence>
<accession>A0ABN0WRJ9</accession>
<feature type="transmembrane region" description="Helical" evidence="6">
    <location>
        <begin position="139"/>
        <end position="158"/>
    </location>
</feature>
<feature type="transmembrane region" description="Helical" evidence="6">
    <location>
        <begin position="36"/>
        <end position="57"/>
    </location>
</feature>
<proteinExistence type="predicted"/>
<evidence type="ECO:0000256" key="5">
    <source>
        <dbReference type="SAM" id="MobiDB-lite"/>
    </source>
</evidence>
<feature type="transmembrane region" description="Helical" evidence="6">
    <location>
        <begin position="269"/>
        <end position="289"/>
    </location>
</feature>
<keyword evidence="9" id="KW-1185">Reference proteome</keyword>
<keyword evidence="4 6" id="KW-0472">Membrane</keyword>
<gene>
    <name evidence="8" type="ORF">GCM10010151_37300</name>
</gene>
<dbReference type="Pfam" id="PF13515">
    <property type="entry name" value="FUSC_2"/>
    <property type="match status" value="1"/>
</dbReference>
<evidence type="ECO:0000256" key="2">
    <source>
        <dbReference type="ARBA" id="ARBA00022692"/>
    </source>
</evidence>
<feature type="transmembrane region" description="Helical" evidence="6">
    <location>
        <begin position="221"/>
        <end position="238"/>
    </location>
</feature>
<reference evidence="8 9" key="1">
    <citation type="journal article" date="2019" name="Int. J. Syst. Evol. Microbiol.">
        <title>The Global Catalogue of Microorganisms (GCM) 10K type strain sequencing project: providing services to taxonomists for standard genome sequencing and annotation.</title>
        <authorList>
            <consortium name="The Broad Institute Genomics Platform"/>
            <consortium name="The Broad Institute Genome Sequencing Center for Infectious Disease"/>
            <person name="Wu L."/>
            <person name="Ma J."/>
        </authorList>
    </citation>
    <scope>NUCLEOTIDE SEQUENCE [LARGE SCALE GENOMIC DNA]</scope>
    <source>
        <strain evidence="8 9">JCM 3146</strain>
    </source>
</reference>
<protein>
    <recommendedName>
        <fullName evidence="7">Integral membrane bound transporter domain-containing protein</fullName>
    </recommendedName>
</protein>
<evidence type="ECO:0000259" key="7">
    <source>
        <dbReference type="Pfam" id="PF13515"/>
    </source>
</evidence>
<name>A0ABN0WRJ9_9ACTN</name>
<feature type="domain" description="Integral membrane bound transporter" evidence="7">
    <location>
        <begin position="232"/>
        <end position="357"/>
    </location>
</feature>
<feature type="transmembrane region" description="Helical" evidence="6">
    <location>
        <begin position="170"/>
        <end position="190"/>
    </location>
</feature>
<organism evidence="8 9">
    <name type="scientific">Actinoallomurus spadix</name>
    <dbReference type="NCBI Taxonomy" id="79912"/>
    <lineage>
        <taxon>Bacteria</taxon>
        <taxon>Bacillati</taxon>
        <taxon>Actinomycetota</taxon>
        <taxon>Actinomycetes</taxon>
        <taxon>Streptosporangiales</taxon>
        <taxon>Thermomonosporaceae</taxon>
        <taxon>Actinoallomurus</taxon>
    </lineage>
</organism>
<evidence type="ECO:0000313" key="8">
    <source>
        <dbReference type="EMBL" id="GAA0344134.1"/>
    </source>
</evidence>